<dbReference type="EMBL" id="CM035437">
    <property type="protein sequence ID" value="KAH7286978.1"/>
    <property type="molecule type" value="Genomic_DNA"/>
</dbReference>
<reference evidence="1" key="1">
    <citation type="submission" date="2021-08" db="EMBL/GenBank/DDBJ databases">
        <title>WGS assembly of Ceratopteris richardii.</title>
        <authorList>
            <person name="Marchant D.B."/>
            <person name="Chen G."/>
            <person name="Jenkins J."/>
            <person name="Shu S."/>
            <person name="Leebens-Mack J."/>
            <person name="Grimwood J."/>
            <person name="Schmutz J."/>
            <person name="Soltis P."/>
            <person name="Soltis D."/>
            <person name="Chen Z.-H."/>
        </authorList>
    </citation>
    <scope>NUCLEOTIDE SEQUENCE</scope>
    <source>
        <strain evidence="1">Whitten #5841</strain>
        <tissue evidence="1">Leaf</tissue>
    </source>
</reference>
<dbReference type="AlphaFoldDB" id="A0A8T2QTS3"/>
<organism evidence="1 2">
    <name type="scientific">Ceratopteris richardii</name>
    <name type="common">Triangle waterfern</name>
    <dbReference type="NCBI Taxonomy" id="49495"/>
    <lineage>
        <taxon>Eukaryota</taxon>
        <taxon>Viridiplantae</taxon>
        <taxon>Streptophyta</taxon>
        <taxon>Embryophyta</taxon>
        <taxon>Tracheophyta</taxon>
        <taxon>Polypodiopsida</taxon>
        <taxon>Polypodiidae</taxon>
        <taxon>Polypodiales</taxon>
        <taxon>Pteridineae</taxon>
        <taxon>Pteridaceae</taxon>
        <taxon>Parkerioideae</taxon>
        <taxon>Ceratopteris</taxon>
    </lineage>
</organism>
<evidence type="ECO:0000313" key="2">
    <source>
        <dbReference type="Proteomes" id="UP000825935"/>
    </source>
</evidence>
<protein>
    <submittedName>
        <fullName evidence="1">Uncharacterized protein</fullName>
    </submittedName>
</protein>
<proteinExistence type="predicted"/>
<evidence type="ECO:0000313" key="1">
    <source>
        <dbReference type="EMBL" id="KAH7286978.1"/>
    </source>
</evidence>
<keyword evidence="2" id="KW-1185">Reference proteome</keyword>
<gene>
    <name evidence="1" type="ORF">KP509_32G031200</name>
</gene>
<name>A0A8T2QTS3_CERRI</name>
<dbReference type="Proteomes" id="UP000825935">
    <property type="component" value="Chromosome 32"/>
</dbReference>
<accession>A0A8T2QTS3</accession>
<comment type="caution">
    <text evidence="1">The sequence shown here is derived from an EMBL/GenBank/DDBJ whole genome shotgun (WGS) entry which is preliminary data.</text>
</comment>
<sequence length="116" mass="12991">MQMDQRGGRPEAEAVDLTLSLAVGGSTRPKADDVTQQIVLLAVKDLYKSNRTGSTRDQIREHIAQRIFRGMVPEPEDAFTWVVDSHLLDLVEDTSIQMVEHVFRVRDASATSRNPT</sequence>